<dbReference type="OrthoDB" id="6900500at2"/>
<gene>
    <name evidence="1" type="ORF">CCOS865_01239</name>
</gene>
<evidence type="ECO:0000313" key="1">
    <source>
        <dbReference type="EMBL" id="SYX88999.1"/>
    </source>
</evidence>
<proteinExistence type="predicted"/>
<protein>
    <submittedName>
        <fullName evidence="1">Uncharacterized protein</fullName>
    </submittedName>
</protein>
<reference evidence="2" key="1">
    <citation type="submission" date="2018-08" db="EMBL/GenBank/DDBJ databases">
        <authorList>
            <person name="Blom J."/>
        </authorList>
    </citation>
    <scope>NUCLEOTIDE SEQUENCE [LARGE SCALE GENOMIC DNA]</scope>
    <source>
        <strain evidence="2">CCOS 865</strain>
    </source>
</reference>
<dbReference type="Proteomes" id="UP000263595">
    <property type="component" value="Unassembled WGS sequence"/>
</dbReference>
<evidence type="ECO:0000313" key="2">
    <source>
        <dbReference type="Proteomes" id="UP000263595"/>
    </source>
</evidence>
<name>A0A383RPJ3_9PSED</name>
<sequence>MTDLTALDNLVLQLATGGIAAPAMRREVTLAYPWLTDSQFFSTLLSLQNKGLLAGQEITGVWVLTALTEQPTECSPAFAEMIIAADCGEWHALDADELIAELDRMIRKARARKRR</sequence>
<accession>A0A383RPJ3</accession>
<dbReference type="EMBL" id="UNOZ01000007">
    <property type="protein sequence ID" value="SYX88999.1"/>
    <property type="molecule type" value="Genomic_DNA"/>
</dbReference>
<keyword evidence="2" id="KW-1185">Reference proteome</keyword>
<dbReference type="RefSeq" id="WP_119138967.1">
    <property type="nucleotide sequence ID" value="NZ_CBCSFL010000009.1"/>
</dbReference>
<dbReference type="AlphaFoldDB" id="A0A383RPJ3"/>
<organism evidence="1 2">
    <name type="scientific">Pseudomonas reidholzensis</name>
    <dbReference type="NCBI Taxonomy" id="1785162"/>
    <lineage>
        <taxon>Bacteria</taxon>
        <taxon>Pseudomonadati</taxon>
        <taxon>Pseudomonadota</taxon>
        <taxon>Gammaproteobacteria</taxon>
        <taxon>Pseudomonadales</taxon>
        <taxon>Pseudomonadaceae</taxon>
        <taxon>Pseudomonas</taxon>
    </lineage>
</organism>